<dbReference type="EMBL" id="JADBEF010000001">
    <property type="protein sequence ID" value="MBE1565958.1"/>
    <property type="molecule type" value="Genomic_DNA"/>
</dbReference>
<feature type="compositionally biased region" description="Basic and acidic residues" evidence="1">
    <location>
        <begin position="143"/>
        <end position="156"/>
    </location>
</feature>
<feature type="region of interest" description="Disordered" evidence="1">
    <location>
        <begin position="127"/>
        <end position="173"/>
    </location>
</feature>
<dbReference type="Proteomes" id="UP000661607">
    <property type="component" value="Unassembled WGS sequence"/>
</dbReference>
<name>A0ABR9KV99_9ACTN</name>
<protein>
    <submittedName>
        <fullName evidence="2">Uncharacterized protein</fullName>
    </submittedName>
</protein>
<evidence type="ECO:0000313" key="3">
    <source>
        <dbReference type="Proteomes" id="UP000661607"/>
    </source>
</evidence>
<organism evidence="2 3">
    <name type="scientific">Nonomuraea africana</name>
    <dbReference type="NCBI Taxonomy" id="46171"/>
    <lineage>
        <taxon>Bacteria</taxon>
        <taxon>Bacillati</taxon>
        <taxon>Actinomycetota</taxon>
        <taxon>Actinomycetes</taxon>
        <taxon>Streptosporangiales</taxon>
        <taxon>Streptosporangiaceae</taxon>
        <taxon>Nonomuraea</taxon>
    </lineage>
</organism>
<evidence type="ECO:0000256" key="1">
    <source>
        <dbReference type="SAM" id="MobiDB-lite"/>
    </source>
</evidence>
<keyword evidence="3" id="KW-1185">Reference proteome</keyword>
<dbReference type="RefSeq" id="WP_192780073.1">
    <property type="nucleotide sequence ID" value="NZ_BAAASY010000010.1"/>
</dbReference>
<reference evidence="2 3" key="1">
    <citation type="submission" date="2020-10" db="EMBL/GenBank/DDBJ databases">
        <title>Sequencing the genomes of 1000 actinobacteria strains.</title>
        <authorList>
            <person name="Klenk H.-P."/>
        </authorList>
    </citation>
    <scope>NUCLEOTIDE SEQUENCE [LARGE SCALE GENOMIC DNA]</scope>
    <source>
        <strain evidence="2 3">DSM 43748</strain>
    </source>
</reference>
<gene>
    <name evidence="2" type="ORF">H4W81_008737</name>
</gene>
<evidence type="ECO:0000313" key="2">
    <source>
        <dbReference type="EMBL" id="MBE1565958.1"/>
    </source>
</evidence>
<feature type="compositionally biased region" description="Polar residues" evidence="1">
    <location>
        <begin position="163"/>
        <end position="172"/>
    </location>
</feature>
<proteinExistence type="predicted"/>
<accession>A0ABR9KV99</accession>
<sequence>MIGRTRIGHLCVLAVLLVLFTGAGSSWSVPSLLPAHAGAASSAEEIAERLRQHVIADPESGIMMRPDVAGPVMSCADTVAGLWPPQGVPSYSALLKVRELAAPLTVRFWVTTPARARETVDAARQAAAGCSGPETDGPGRAQEPNRRADSAFDRRGWSGVQGVASQPGSSDNGDWYTTAHLVAARGALLTEIAWDWSFEQGDGLDPRWRKGGTAAAEAVLSAVGGDPAHPAPDGSPAHGATALLAARLPATSAYGEAMRPWPEVQGEARKKPGWSTPVEHDMTCSFYFHRQEGLPGGMPAVTRLLFGSVAVREDMSVLPDAQTAETVRRRLLRWDSWPEGDKIDPCYEPDVNDDAEPPAVTIGRRIQPLRHGSWTGQVETFATRRAKLPAQPTYRDSVAHVAIAVRRGTTVVYLRWQGTAGPNLEAGLARGRAAVIGTLEALT</sequence>
<comment type="caution">
    <text evidence="2">The sequence shown here is derived from an EMBL/GenBank/DDBJ whole genome shotgun (WGS) entry which is preliminary data.</text>
</comment>